<dbReference type="AlphaFoldDB" id="A0A1E3P4C9"/>
<dbReference type="EMBL" id="KV454210">
    <property type="protein sequence ID" value="ODQ60285.1"/>
    <property type="molecule type" value="Genomic_DNA"/>
</dbReference>
<dbReference type="STRING" id="683960.A0A1E3P4C9"/>
<accession>A0A1E3P4C9</accession>
<sequence length="501" mass="56607">MATGECVSTVNNNAAEANHGGLNTFLTSNDLYKSNSQESSMFNSDDLMFSQQGAYAQMNKSNQLNGLFNNDIYFVNGLLTPPNSDNTEVNQSVSNLNTVNNINNYNNNADINHQVLSFNKEFEDVDYFGSSFDHLPSFNLKKPQLSSPLHSPNYHTTFEEFQPYFTTASANKKLPDHSKLYVKEKPKHFEHSAKKNRNTSVPAPTVSAGGVTKPPANKRSKTLNDLKIPTKLASVSPSPIDFNPAVPNQFQWINVSPITDARYKEVLELAGQRKLDKKKVIKILDSFRQNDVSEKLNLINRKLGSKISSSSSTKLAKMNIREVNGSFQIICNTSSGYDTPVEEHESIPSGLLKLNILKDHVNYKLYDELASSLKVMAEQNSKNDKIKRPLNQFMLYKRSMIKAANIFKVVEMVKENNHDELLKMDEELKRNPKSSLLNEIVDVQPKLDHHNTCHVIALLWVTESEAVKEQFAKFAKLEKDIHGQVFPNYKFNPQKRNSTTK</sequence>
<proteinExistence type="predicted"/>
<reference evidence="2 3" key="1">
    <citation type="journal article" date="2016" name="Proc. Natl. Acad. Sci. U.S.A.">
        <title>Comparative genomics of biotechnologically important yeasts.</title>
        <authorList>
            <person name="Riley R."/>
            <person name="Haridas S."/>
            <person name="Wolfe K.H."/>
            <person name="Lopes M.R."/>
            <person name="Hittinger C.T."/>
            <person name="Goeker M."/>
            <person name="Salamov A.A."/>
            <person name="Wisecaver J.H."/>
            <person name="Long T.M."/>
            <person name="Calvey C.H."/>
            <person name="Aerts A.L."/>
            <person name="Barry K.W."/>
            <person name="Choi C."/>
            <person name="Clum A."/>
            <person name="Coughlan A.Y."/>
            <person name="Deshpande S."/>
            <person name="Douglass A.P."/>
            <person name="Hanson S.J."/>
            <person name="Klenk H.-P."/>
            <person name="LaButti K.M."/>
            <person name="Lapidus A."/>
            <person name="Lindquist E.A."/>
            <person name="Lipzen A.M."/>
            <person name="Meier-Kolthoff J.P."/>
            <person name="Ohm R.A."/>
            <person name="Otillar R.P."/>
            <person name="Pangilinan J.L."/>
            <person name="Peng Y."/>
            <person name="Rokas A."/>
            <person name="Rosa C.A."/>
            <person name="Scheuner C."/>
            <person name="Sibirny A.A."/>
            <person name="Slot J.C."/>
            <person name="Stielow J.B."/>
            <person name="Sun H."/>
            <person name="Kurtzman C.P."/>
            <person name="Blackwell M."/>
            <person name="Grigoriev I.V."/>
            <person name="Jeffries T.W."/>
        </authorList>
    </citation>
    <scope>NUCLEOTIDE SEQUENCE [LARGE SCALE GENOMIC DNA]</scope>
    <source>
        <strain evidence="3">ATCC 58044 / CBS 1984 / NCYC 433 / NRRL Y-366-8</strain>
    </source>
</reference>
<dbReference type="OrthoDB" id="2307332at2759"/>
<dbReference type="InterPro" id="IPR036910">
    <property type="entry name" value="HMG_box_dom_sf"/>
</dbReference>
<dbReference type="GeneID" id="30202906"/>
<dbReference type="Proteomes" id="UP000094112">
    <property type="component" value="Unassembled WGS sequence"/>
</dbReference>
<evidence type="ECO:0000256" key="1">
    <source>
        <dbReference type="SAM" id="MobiDB-lite"/>
    </source>
</evidence>
<dbReference type="SUPFAM" id="SSF47095">
    <property type="entry name" value="HMG-box"/>
    <property type="match status" value="1"/>
</dbReference>
<evidence type="ECO:0000313" key="2">
    <source>
        <dbReference type="EMBL" id="ODQ60285.1"/>
    </source>
</evidence>
<feature type="region of interest" description="Disordered" evidence="1">
    <location>
        <begin position="187"/>
        <end position="221"/>
    </location>
</feature>
<dbReference type="Gene3D" id="1.10.30.10">
    <property type="entry name" value="High mobility group box domain"/>
    <property type="match status" value="1"/>
</dbReference>
<evidence type="ECO:0000313" key="3">
    <source>
        <dbReference type="Proteomes" id="UP000094112"/>
    </source>
</evidence>
<gene>
    <name evidence="2" type="ORF">WICANDRAFT_84180</name>
</gene>
<protein>
    <submittedName>
        <fullName evidence="2">Uncharacterized protein</fullName>
    </submittedName>
</protein>
<name>A0A1E3P4C9_WICAA</name>
<organism evidence="2 3">
    <name type="scientific">Wickerhamomyces anomalus (strain ATCC 58044 / CBS 1984 / NCYC 433 / NRRL Y-366-8)</name>
    <name type="common">Yeast</name>
    <name type="synonym">Hansenula anomala</name>
    <dbReference type="NCBI Taxonomy" id="683960"/>
    <lineage>
        <taxon>Eukaryota</taxon>
        <taxon>Fungi</taxon>
        <taxon>Dikarya</taxon>
        <taxon>Ascomycota</taxon>
        <taxon>Saccharomycotina</taxon>
        <taxon>Saccharomycetes</taxon>
        <taxon>Phaffomycetales</taxon>
        <taxon>Wickerhamomycetaceae</taxon>
        <taxon>Wickerhamomyces</taxon>
    </lineage>
</organism>
<keyword evidence="3" id="KW-1185">Reference proteome</keyword>
<dbReference type="RefSeq" id="XP_019039492.1">
    <property type="nucleotide sequence ID" value="XM_019185660.1"/>
</dbReference>